<dbReference type="Proteomes" id="UP000226106">
    <property type="component" value="Unassembled WGS sequence"/>
</dbReference>
<evidence type="ECO:0000313" key="1">
    <source>
        <dbReference type="EMBL" id="PFT50729.1"/>
    </source>
</evidence>
<name>A0A9X7AS89_BACTU</name>
<comment type="caution">
    <text evidence="1">The sequence shown here is derived from an EMBL/GenBank/DDBJ whole genome shotgun (WGS) entry which is preliminary data.</text>
</comment>
<accession>A0A9X7AS89</accession>
<organism evidence="1 2">
    <name type="scientific">Bacillus thuringiensis</name>
    <dbReference type="NCBI Taxonomy" id="1428"/>
    <lineage>
        <taxon>Bacteria</taxon>
        <taxon>Bacillati</taxon>
        <taxon>Bacillota</taxon>
        <taxon>Bacilli</taxon>
        <taxon>Bacillales</taxon>
        <taxon>Bacillaceae</taxon>
        <taxon>Bacillus</taxon>
        <taxon>Bacillus cereus group</taxon>
    </lineage>
</organism>
<evidence type="ECO:0000313" key="2">
    <source>
        <dbReference type="Proteomes" id="UP000226106"/>
    </source>
</evidence>
<protein>
    <submittedName>
        <fullName evidence="1">Uncharacterized protein</fullName>
    </submittedName>
</protein>
<sequence>MQTKSRNPFDDKLRRLMGDGFYVGNALLKPKTLREIVRRGYLNHMSLLRTLLITKEDLIESEALHEFKDFTIYEIILGSQEENEFQATYIEALEYFFNASYMAIDLETHTIAFEEGLLIDKSAFNESILILKQQNMIQDETVKQTNENPVDEKTRKILEKLNKGKKKVEEVKRKENQSSQNIDFYSIVSAVSTKSNTISKFNIWDLTLVQLYDEYERLQLIDGYDTSILAMTQGAEIKNLQHWSSVVEE</sequence>
<proteinExistence type="predicted"/>
<dbReference type="AlphaFoldDB" id="A0A9X7AS89"/>
<dbReference type="EMBL" id="NVCO01000007">
    <property type="protein sequence ID" value="PFT50729.1"/>
    <property type="molecule type" value="Genomic_DNA"/>
</dbReference>
<gene>
    <name evidence="1" type="ORF">COK72_01560</name>
</gene>
<reference evidence="1 2" key="1">
    <citation type="submission" date="2017-09" db="EMBL/GenBank/DDBJ databases">
        <title>Large-scale bioinformatics analysis of Bacillus genomes uncovers conserved roles of natural products in bacterial physiology.</title>
        <authorList>
            <consortium name="Agbiome Team Llc"/>
            <person name="Bleich R.M."/>
            <person name="Grubbs K.J."/>
            <person name="Santa Maria K.C."/>
            <person name="Allen S.E."/>
            <person name="Farag S."/>
            <person name="Shank E.A."/>
            <person name="Bowers A."/>
        </authorList>
    </citation>
    <scope>NUCLEOTIDE SEQUENCE [LARGE SCALE GENOMIC DNA]</scope>
    <source>
        <strain evidence="1 2">AFS065400</strain>
    </source>
</reference>